<proteinExistence type="inferred from homology"/>
<evidence type="ECO:0000256" key="6">
    <source>
        <dbReference type="PIRSR" id="PIRSR001109-1"/>
    </source>
</evidence>
<comment type="caution">
    <text evidence="11">The sequence shown here is derived from an EMBL/GenBank/DDBJ whole genome shotgun (WGS) entry which is preliminary data.</text>
</comment>
<evidence type="ECO:0000256" key="4">
    <source>
        <dbReference type="ARBA" id="ARBA00023027"/>
    </source>
</evidence>
<feature type="binding site" evidence="5 6">
    <location>
        <position position="125"/>
    </location>
    <ligand>
        <name>substrate</name>
    </ligand>
</feature>
<dbReference type="EC" id="3.13.2.1" evidence="5"/>
<feature type="binding site" evidence="5">
    <location>
        <position position="272"/>
    </location>
    <ligand>
        <name>NAD(+)</name>
        <dbReference type="ChEBI" id="CHEBI:57540"/>
    </ligand>
</feature>
<comment type="pathway">
    <text evidence="5 8">Amino-acid biosynthesis; L-homocysteine biosynthesis; L-homocysteine from S-adenosyl-L-homocysteine: step 1/1.</text>
</comment>
<dbReference type="EMBL" id="JASCXX010000019">
    <property type="protein sequence ID" value="MDI6450347.1"/>
    <property type="molecule type" value="Genomic_DNA"/>
</dbReference>
<dbReference type="Pfam" id="PF05221">
    <property type="entry name" value="AdoHcyase"/>
    <property type="match status" value="2"/>
</dbReference>
<dbReference type="InterPro" id="IPR042172">
    <property type="entry name" value="Adenosylhomocyst_ase-like_sf"/>
</dbReference>
<comment type="subcellular location">
    <subcellularLocation>
        <location evidence="5">Cytoplasm</location>
    </subcellularLocation>
</comment>
<dbReference type="HAMAP" id="MF_00563">
    <property type="entry name" value="AdoHcyase"/>
    <property type="match status" value="1"/>
</dbReference>
<feature type="domain" description="S-adenosyl-L-homocysteine hydrolase NAD binding" evidence="10">
    <location>
        <begin position="185"/>
        <end position="347"/>
    </location>
</feature>
<dbReference type="InterPro" id="IPR036291">
    <property type="entry name" value="NAD(P)-bd_dom_sf"/>
</dbReference>
<protein>
    <recommendedName>
        <fullName evidence="5">Adenosylhomocysteinase</fullName>
        <ecNumber evidence="5">3.13.2.1</ecNumber>
    </recommendedName>
    <alternativeName>
        <fullName evidence="5">S-adenosyl-L-homocysteine hydrolase</fullName>
        <shortName evidence="5">AdoHcyase</shortName>
    </alternativeName>
</protein>
<dbReference type="PROSITE" id="PS00738">
    <property type="entry name" value="ADOHCYASE_1"/>
    <property type="match status" value="1"/>
</dbReference>
<dbReference type="GO" id="GO:0005829">
    <property type="term" value="C:cytosol"/>
    <property type="evidence" value="ECO:0007669"/>
    <property type="project" value="TreeGrafter"/>
</dbReference>
<organism evidence="11 12">
    <name type="scientific">Anaerobaca lacustris</name>
    <dbReference type="NCBI Taxonomy" id="3044600"/>
    <lineage>
        <taxon>Bacteria</taxon>
        <taxon>Pseudomonadati</taxon>
        <taxon>Planctomycetota</taxon>
        <taxon>Phycisphaerae</taxon>
        <taxon>Sedimentisphaerales</taxon>
        <taxon>Anaerobacaceae</taxon>
        <taxon>Anaerobaca</taxon>
    </lineage>
</organism>
<feature type="binding site" evidence="5 7">
    <location>
        <begin position="293"/>
        <end position="295"/>
    </location>
    <ligand>
        <name>NAD(+)</name>
        <dbReference type="ChEBI" id="CHEBI:57540"/>
    </ligand>
</feature>
<feature type="binding site" evidence="7">
    <location>
        <position position="348"/>
    </location>
    <ligand>
        <name>NAD(+)</name>
        <dbReference type="ChEBI" id="CHEBI:57540"/>
    </ligand>
</feature>
<keyword evidence="4 5" id="KW-0520">NAD</keyword>
<comment type="similarity">
    <text evidence="1 5 9">Belongs to the adenosylhomocysteinase family.</text>
</comment>
<feature type="binding site" evidence="5 7">
    <location>
        <position position="237"/>
    </location>
    <ligand>
        <name>NAD(+)</name>
        <dbReference type="ChEBI" id="CHEBI:57540"/>
    </ligand>
</feature>
<evidence type="ECO:0000256" key="9">
    <source>
        <dbReference type="RuleBase" id="RU004166"/>
    </source>
</evidence>
<dbReference type="PROSITE" id="PS00739">
    <property type="entry name" value="ADOHCYASE_2"/>
    <property type="match status" value="1"/>
</dbReference>
<dbReference type="InterPro" id="IPR015878">
    <property type="entry name" value="Ado_hCys_hydrolase_NAD-bd"/>
</dbReference>
<dbReference type="SUPFAM" id="SSF52283">
    <property type="entry name" value="Formate/glycerate dehydrogenase catalytic domain-like"/>
    <property type="match status" value="1"/>
</dbReference>
<keyword evidence="5" id="KW-0963">Cytoplasm</keyword>
<dbReference type="Pfam" id="PF00670">
    <property type="entry name" value="AdoHcyase_NAD"/>
    <property type="match status" value="1"/>
</dbReference>
<keyword evidence="12" id="KW-1185">Reference proteome</keyword>
<feature type="binding site" evidence="5 6">
    <location>
        <position position="150"/>
    </location>
    <ligand>
        <name>substrate</name>
    </ligand>
</feature>
<sequence>MKYDVADVKLAPGGKKRILWADNDMPVLAAIRERFARTKPLKGMTISACLHVTAETANLMRTLKAGGANAVLCASNPLSTQDDVAASLTKDFGIPTFAIRGENRATYYKHLNAALDHKPTVTFDDGADLVNELHIKRKKDAGRIVASMEETTTGVIRLRAMAREGKLKFPVIAVNDAKSKHLFDNRYGTGQSTVDGIIRATDYLLAGSNVVVAGYGWCGRGFAMRARGMGAIVIITEVDAIKALEAAMDGFQVMPMAQAAKVGDLFVTLTGNKHVLRPEHFRAMKHRATVANSGHFDVEIDIPGLKKMSKKVNRGVRNHVDEYVIGRSKSIYLLGEGRLINLAAAEGHPACVMDMSFATQALQAEYVLKHAGKLEIAVHAVPLEIEEQVCRLKLRTMSIAVDKLTPEQVEYLASSGEGT</sequence>
<dbReference type="PANTHER" id="PTHR23420">
    <property type="entry name" value="ADENOSYLHOMOCYSTEINASE"/>
    <property type="match status" value="1"/>
</dbReference>
<dbReference type="GO" id="GO:0004013">
    <property type="term" value="F:adenosylhomocysteinase activity"/>
    <property type="evidence" value="ECO:0007669"/>
    <property type="project" value="UniProtKB-UniRule"/>
</dbReference>
<dbReference type="Proteomes" id="UP001431776">
    <property type="component" value="Unassembled WGS sequence"/>
</dbReference>
<feature type="binding site" evidence="5 7">
    <location>
        <position position="341"/>
    </location>
    <ligand>
        <name>NAD(+)</name>
        <dbReference type="ChEBI" id="CHEBI:57540"/>
    </ligand>
</feature>
<dbReference type="SMART" id="SM00996">
    <property type="entry name" value="AdoHcyase"/>
    <property type="match status" value="1"/>
</dbReference>
<accession>A0AAW6TXW0</accession>
<feature type="binding site" evidence="7">
    <location>
        <begin position="216"/>
        <end position="221"/>
    </location>
    <ligand>
        <name>NAD(+)</name>
        <dbReference type="ChEBI" id="CHEBI:57540"/>
    </ligand>
</feature>
<dbReference type="SUPFAM" id="SSF51735">
    <property type="entry name" value="NAD(P)-binding Rossmann-fold domains"/>
    <property type="match status" value="1"/>
</dbReference>
<dbReference type="FunFam" id="3.40.50.720:FF:000004">
    <property type="entry name" value="Adenosylhomocysteinase"/>
    <property type="match status" value="1"/>
</dbReference>
<evidence type="ECO:0000313" key="12">
    <source>
        <dbReference type="Proteomes" id="UP001431776"/>
    </source>
</evidence>
<evidence type="ECO:0000256" key="7">
    <source>
        <dbReference type="PIRSR" id="PIRSR001109-2"/>
    </source>
</evidence>
<feature type="binding site" evidence="5">
    <location>
        <begin position="214"/>
        <end position="219"/>
    </location>
    <ligand>
        <name>NAD(+)</name>
        <dbReference type="ChEBI" id="CHEBI:57540"/>
    </ligand>
</feature>
<dbReference type="AlphaFoldDB" id="A0AAW6TXW0"/>
<dbReference type="Gene3D" id="3.40.50.1480">
    <property type="entry name" value="Adenosylhomocysteinase-like"/>
    <property type="match status" value="1"/>
</dbReference>
<dbReference type="Gene3D" id="3.40.50.720">
    <property type="entry name" value="NAD(P)-binding Rossmann-like Domain"/>
    <property type="match status" value="1"/>
</dbReference>
<dbReference type="GO" id="GO:0033353">
    <property type="term" value="P:S-adenosylmethionine cycle"/>
    <property type="evidence" value="ECO:0007669"/>
    <property type="project" value="TreeGrafter"/>
</dbReference>
<dbReference type="NCBIfam" id="NF004005">
    <property type="entry name" value="PRK05476.2-3"/>
    <property type="match status" value="1"/>
</dbReference>
<feature type="binding site" evidence="5 7">
    <location>
        <begin position="151"/>
        <end position="153"/>
    </location>
    <ligand>
        <name>NAD(+)</name>
        <dbReference type="ChEBI" id="CHEBI:57540"/>
    </ligand>
</feature>
<name>A0AAW6TXW0_9BACT</name>
<dbReference type="InterPro" id="IPR020082">
    <property type="entry name" value="S-Ado-L-homoCys_hydrolase_CS"/>
</dbReference>
<feature type="binding site" evidence="5">
    <location>
        <position position="185"/>
    </location>
    <ligand>
        <name>NAD(+)</name>
        <dbReference type="ChEBI" id="CHEBI:57540"/>
    </ligand>
</feature>
<keyword evidence="2 5" id="KW-0554">One-carbon metabolism</keyword>
<dbReference type="PANTHER" id="PTHR23420:SF0">
    <property type="entry name" value="ADENOSYLHOMOCYSTEINASE"/>
    <property type="match status" value="1"/>
</dbReference>
<evidence type="ECO:0000256" key="1">
    <source>
        <dbReference type="ARBA" id="ARBA00007122"/>
    </source>
</evidence>
<feature type="binding site" evidence="5 6">
    <location>
        <position position="53"/>
    </location>
    <ligand>
        <name>substrate</name>
    </ligand>
</feature>
<reference evidence="11" key="1">
    <citation type="submission" date="2023-05" db="EMBL/GenBank/DDBJ databases">
        <title>Anaerotaeda fermentans gen. nov., sp. nov., a novel anaerobic planctomycete of the new family within the order Sedimentisphaerales isolated from Taman Peninsula, Russia.</title>
        <authorList>
            <person name="Khomyakova M.A."/>
            <person name="Merkel A.Y."/>
            <person name="Slobodkin A.I."/>
        </authorList>
    </citation>
    <scope>NUCLEOTIDE SEQUENCE</scope>
    <source>
        <strain evidence="11">M17dextr</strain>
    </source>
</reference>
<dbReference type="InterPro" id="IPR000043">
    <property type="entry name" value="Adenosylhomocysteinase-like"/>
</dbReference>
<gene>
    <name evidence="5 11" type="primary">ahcY</name>
    <name evidence="11" type="ORF">QJ522_14900</name>
</gene>
<dbReference type="CDD" id="cd00401">
    <property type="entry name" value="SAHH"/>
    <property type="match status" value="1"/>
</dbReference>
<evidence type="ECO:0000259" key="10">
    <source>
        <dbReference type="SMART" id="SM00997"/>
    </source>
</evidence>
<evidence type="ECO:0000313" key="11">
    <source>
        <dbReference type="EMBL" id="MDI6450347.1"/>
    </source>
</evidence>
<comment type="function">
    <text evidence="5">May play a key role in the regulation of the intracellular concentration of adenosylhomocysteine.</text>
</comment>
<comment type="cofactor">
    <cofactor evidence="5 7 8">
        <name>NAD(+)</name>
        <dbReference type="ChEBI" id="CHEBI:57540"/>
    </cofactor>
    <text evidence="5 7 8">Binds 1 NAD(+) per subunit.</text>
</comment>
<comment type="catalytic activity">
    <reaction evidence="5 8">
        <text>S-adenosyl-L-homocysteine + H2O = L-homocysteine + adenosine</text>
        <dbReference type="Rhea" id="RHEA:21708"/>
        <dbReference type="ChEBI" id="CHEBI:15377"/>
        <dbReference type="ChEBI" id="CHEBI:16335"/>
        <dbReference type="ChEBI" id="CHEBI:57856"/>
        <dbReference type="ChEBI" id="CHEBI:58199"/>
        <dbReference type="EC" id="3.13.2.1"/>
    </reaction>
</comment>
<dbReference type="GO" id="GO:0071269">
    <property type="term" value="P:L-homocysteine biosynthetic process"/>
    <property type="evidence" value="ECO:0007669"/>
    <property type="project" value="UniProtKB-UniRule"/>
</dbReference>
<dbReference type="GO" id="GO:0006730">
    <property type="term" value="P:one-carbon metabolic process"/>
    <property type="evidence" value="ECO:0007669"/>
    <property type="project" value="UniProtKB-UniRule"/>
</dbReference>
<dbReference type="PIRSF" id="PIRSF001109">
    <property type="entry name" value="Ad_hcy_hydrolase"/>
    <property type="match status" value="1"/>
</dbReference>
<dbReference type="NCBIfam" id="TIGR00936">
    <property type="entry name" value="ahcY"/>
    <property type="match status" value="1"/>
</dbReference>
<dbReference type="RefSeq" id="WP_349245757.1">
    <property type="nucleotide sequence ID" value="NZ_JASCXX010000019.1"/>
</dbReference>
<feature type="binding site" evidence="5 6">
    <location>
        <position position="180"/>
    </location>
    <ligand>
        <name>substrate</name>
    </ligand>
</feature>
<evidence type="ECO:0000256" key="5">
    <source>
        <dbReference type="HAMAP-Rule" id="MF_00563"/>
    </source>
</evidence>
<feature type="binding site" evidence="5 6">
    <location>
        <position position="184"/>
    </location>
    <ligand>
        <name>substrate</name>
    </ligand>
</feature>
<evidence type="ECO:0000256" key="3">
    <source>
        <dbReference type="ARBA" id="ARBA00022801"/>
    </source>
</evidence>
<keyword evidence="3 5" id="KW-0378">Hydrolase</keyword>
<evidence type="ECO:0000256" key="8">
    <source>
        <dbReference type="RuleBase" id="RU000548"/>
    </source>
</evidence>
<dbReference type="SMART" id="SM00997">
    <property type="entry name" value="AdoHcyase_NAD"/>
    <property type="match status" value="1"/>
</dbReference>
<evidence type="ECO:0000256" key="2">
    <source>
        <dbReference type="ARBA" id="ARBA00022563"/>
    </source>
</evidence>